<reference evidence="1 2" key="1">
    <citation type="submission" date="2018-10" db="EMBL/GenBank/DDBJ databases">
        <authorList>
            <person name="Li J."/>
        </authorList>
    </citation>
    <scope>NUCLEOTIDE SEQUENCE [LARGE SCALE GENOMIC DNA]</scope>
    <source>
        <strain evidence="1 2">ZD1-4</strain>
    </source>
</reference>
<dbReference type="OrthoDB" id="3267972at2"/>
<proteinExistence type="predicted"/>
<evidence type="ECO:0000313" key="2">
    <source>
        <dbReference type="Proteomes" id="UP000282460"/>
    </source>
</evidence>
<sequence>MGFNDYTKKAQAFLQSDQVKDALKSEKAEGASDKLLDSVADAAKRVTSGKFDGQIDRARDGADKAVGNE</sequence>
<evidence type="ECO:0000313" key="1">
    <source>
        <dbReference type="EMBL" id="RLQ85392.1"/>
    </source>
</evidence>
<dbReference type="EMBL" id="RCWJ01000001">
    <property type="protein sequence ID" value="RLQ85392.1"/>
    <property type="molecule type" value="Genomic_DNA"/>
</dbReference>
<organism evidence="1 2">
    <name type="scientific">Mycetocola zhadangensis</name>
    <dbReference type="NCBI Taxonomy" id="1164595"/>
    <lineage>
        <taxon>Bacteria</taxon>
        <taxon>Bacillati</taxon>
        <taxon>Actinomycetota</taxon>
        <taxon>Actinomycetes</taxon>
        <taxon>Micrococcales</taxon>
        <taxon>Microbacteriaceae</taxon>
        <taxon>Mycetocola</taxon>
    </lineage>
</organism>
<dbReference type="AlphaFoldDB" id="A0A3L7JA54"/>
<dbReference type="Pfam" id="PF14013">
    <property type="entry name" value="MT0933_antitox"/>
    <property type="match status" value="1"/>
</dbReference>
<accession>A0A3L7JA54</accession>
<keyword evidence="2" id="KW-1185">Reference proteome</keyword>
<dbReference type="Proteomes" id="UP000282460">
    <property type="component" value="Unassembled WGS sequence"/>
</dbReference>
<gene>
    <name evidence="1" type="ORF">D9V28_00395</name>
</gene>
<protein>
    <submittedName>
        <fullName evidence="1">Antitoxin</fullName>
    </submittedName>
</protein>
<name>A0A3L7JA54_9MICO</name>
<dbReference type="InterPro" id="IPR028037">
    <property type="entry name" value="Antitoxin_Rv0909/MT0933"/>
</dbReference>
<dbReference type="RefSeq" id="WP_121657763.1">
    <property type="nucleotide sequence ID" value="NZ_BMEK01000001.1"/>
</dbReference>
<comment type="caution">
    <text evidence="1">The sequence shown here is derived from an EMBL/GenBank/DDBJ whole genome shotgun (WGS) entry which is preliminary data.</text>
</comment>